<accession>A0A3N4HSB4</accession>
<dbReference type="EMBL" id="ML119741">
    <property type="protein sequence ID" value="RPA76599.1"/>
    <property type="molecule type" value="Genomic_DNA"/>
</dbReference>
<feature type="region of interest" description="Disordered" evidence="1">
    <location>
        <begin position="64"/>
        <end position="98"/>
    </location>
</feature>
<dbReference type="AlphaFoldDB" id="A0A3N4HSB4"/>
<dbReference type="Proteomes" id="UP000275078">
    <property type="component" value="Unassembled WGS sequence"/>
</dbReference>
<protein>
    <submittedName>
        <fullName evidence="2">Uncharacterized protein</fullName>
    </submittedName>
</protein>
<organism evidence="2 3">
    <name type="scientific">Ascobolus immersus RN42</name>
    <dbReference type="NCBI Taxonomy" id="1160509"/>
    <lineage>
        <taxon>Eukaryota</taxon>
        <taxon>Fungi</taxon>
        <taxon>Dikarya</taxon>
        <taxon>Ascomycota</taxon>
        <taxon>Pezizomycotina</taxon>
        <taxon>Pezizomycetes</taxon>
        <taxon>Pezizales</taxon>
        <taxon>Ascobolaceae</taxon>
        <taxon>Ascobolus</taxon>
    </lineage>
</organism>
<sequence length="156" mass="17622">MHWASSLVPEVLCCTRLKSCMTKSSHLLHKSSYISGTVASWGTAKMGSSIRCDRSDHCDIEALARGGGSDTDSRPKDAPFGWIEPPGADIRNTPNIEDHEDREGPGIWVFITGFEPKIREGQYLGRYERRSKNTRSVQCRLQWSRVEAKLPSWWGR</sequence>
<gene>
    <name evidence="2" type="ORF">BJ508DRAFT_182232</name>
</gene>
<proteinExistence type="predicted"/>
<evidence type="ECO:0000313" key="3">
    <source>
        <dbReference type="Proteomes" id="UP000275078"/>
    </source>
</evidence>
<keyword evidence="3" id="KW-1185">Reference proteome</keyword>
<evidence type="ECO:0000313" key="2">
    <source>
        <dbReference type="EMBL" id="RPA76599.1"/>
    </source>
</evidence>
<name>A0A3N4HSB4_ASCIM</name>
<reference evidence="2 3" key="1">
    <citation type="journal article" date="2018" name="Nat. Ecol. Evol.">
        <title>Pezizomycetes genomes reveal the molecular basis of ectomycorrhizal truffle lifestyle.</title>
        <authorList>
            <person name="Murat C."/>
            <person name="Payen T."/>
            <person name="Noel B."/>
            <person name="Kuo A."/>
            <person name="Morin E."/>
            <person name="Chen J."/>
            <person name="Kohler A."/>
            <person name="Krizsan K."/>
            <person name="Balestrini R."/>
            <person name="Da Silva C."/>
            <person name="Montanini B."/>
            <person name="Hainaut M."/>
            <person name="Levati E."/>
            <person name="Barry K.W."/>
            <person name="Belfiori B."/>
            <person name="Cichocki N."/>
            <person name="Clum A."/>
            <person name="Dockter R.B."/>
            <person name="Fauchery L."/>
            <person name="Guy J."/>
            <person name="Iotti M."/>
            <person name="Le Tacon F."/>
            <person name="Lindquist E.A."/>
            <person name="Lipzen A."/>
            <person name="Malagnac F."/>
            <person name="Mello A."/>
            <person name="Molinier V."/>
            <person name="Miyauchi S."/>
            <person name="Poulain J."/>
            <person name="Riccioni C."/>
            <person name="Rubini A."/>
            <person name="Sitrit Y."/>
            <person name="Splivallo R."/>
            <person name="Traeger S."/>
            <person name="Wang M."/>
            <person name="Zifcakova L."/>
            <person name="Wipf D."/>
            <person name="Zambonelli A."/>
            <person name="Paolocci F."/>
            <person name="Nowrousian M."/>
            <person name="Ottonello S."/>
            <person name="Baldrian P."/>
            <person name="Spatafora J.W."/>
            <person name="Henrissat B."/>
            <person name="Nagy L.G."/>
            <person name="Aury J.M."/>
            <person name="Wincker P."/>
            <person name="Grigoriev I.V."/>
            <person name="Bonfante P."/>
            <person name="Martin F.M."/>
        </authorList>
    </citation>
    <scope>NUCLEOTIDE SEQUENCE [LARGE SCALE GENOMIC DNA]</scope>
    <source>
        <strain evidence="2 3">RN42</strain>
    </source>
</reference>
<evidence type="ECO:0000256" key="1">
    <source>
        <dbReference type="SAM" id="MobiDB-lite"/>
    </source>
</evidence>